<organism evidence="2 3">
    <name type="scientific">Mesorhabditis spiculigera</name>
    <dbReference type="NCBI Taxonomy" id="96644"/>
    <lineage>
        <taxon>Eukaryota</taxon>
        <taxon>Metazoa</taxon>
        <taxon>Ecdysozoa</taxon>
        <taxon>Nematoda</taxon>
        <taxon>Chromadorea</taxon>
        <taxon>Rhabditida</taxon>
        <taxon>Rhabditina</taxon>
        <taxon>Rhabditomorpha</taxon>
        <taxon>Rhabditoidea</taxon>
        <taxon>Rhabditidae</taxon>
        <taxon>Mesorhabditinae</taxon>
        <taxon>Mesorhabditis</taxon>
    </lineage>
</organism>
<evidence type="ECO:0000256" key="1">
    <source>
        <dbReference type="SAM" id="SignalP"/>
    </source>
</evidence>
<proteinExistence type="predicted"/>
<name>A0AA36CLG5_9BILA</name>
<dbReference type="Proteomes" id="UP001177023">
    <property type="component" value="Unassembled WGS sequence"/>
</dbReference>
<dbReference type="AlphaFoldDB" id="A0AA36CLG5"/>
<evidence type="ECO:0000313" key="3">
    <source>
        <dbReference type="Proteomes" id="UP001177023"/>
    </source>
</evidence>
<evidence type="ECO:0000313" key="2">
    <source>
        <dbReference type="EMBL" id="CAJ0570529.1"/>
    </source>
</evidence>
<protein>
    <submittedName>
        <fullName evidence="2">Uncharacterized protein</fullName>
    </submittedName>
</protein>
<feature type="signal peptide" evidence="1">
    <location>
        <begin position="1"/>
        <end position="19"/>
    </location>
</feature>
<accession>A0AA36CLG5</accession>
<gene>
    <name evidence="2" type="ORF">MSPICULIGERA_LOCUS8966</name>
</gene>
<feature type="non-terminal residue" evidence="2">
    <location>
        <position position="114"/>
    </location>
</feature>
<feature type="chain" id="PRO_5041208948" evidence="1">
    <location>
        <begin position="20"/>
        <end position="114"/>
    </location>
</feature>
<reference evidence="2" key="1">
    <citation type="submission" date="2023-06" db="EMBL/GenBank/DDBJ databases">
        <authorList>
            <person name="Delattre M."/>
        </authorList>
    </citation>
    <scope>NUCLEOTIDE SEQUENCE</scope>
    <source>
        <strain evidence="2">AF72</strain>
    </source>
</reference>
<keyword evidence="1" id="KW-0732">Signal</keyword>
<comment type="caution">
    <text evidence="2">The sequence shown here is derived from an EMBL/GenBank/DDBJ whole genome shotgun (WGS) entry which is preliminary data.</text>
</comment>
<sequence length="114" mass="13114">MKFLLVLILVYGIYVMGQGGHWRSCKLILGINCTGHVRSCATLLPHREWQKASKWMIADGSDWDDFIKMVAEHAQEKNILLEGVPEWKPIMDKCDGDEFPKQRPSTLCCFFVSR</sequence>
<dbReference type="EMBL" id="CATQJA010002374">
    <property type="protein sequence ID" value="CAJ0570529.1"/>
    <property type="molecule type" value="Genomic_DNA"/>
</dbReference>
<keyword evidence="3" id="KW-1185">Reference proteome</keyword>